<dbReference type="SMART" id="SM00342">
    <property type="entry name" value="HTH_ARAC"/>
    <property type="match status" value="1"/>
</dbReference>
<name>A0A919YM32_9BACL</name>
<dbReference type="Gene3D" id="1.10.10.60">
    <property type="entry name" value="Homeodomain-like"/>
    <property type="match status" value="2"/>
</dbReference>
<evidence type="ECO:0000256" key="10">
    <source>
        <dbReference type="SAM" id="MobiDB-lite"/>
    </source>
</evidence>
<accession>A0A919YM32</accession>
<evidence type="ECO:0000256" key="3">
    <source>
        <dbReference type="ARBA" id="ARBA00022448"/>
    </source>
</evidence>
<dbReference type="RefSeq" id="WP_213514637.1">
    <property type="nucleotide sequence ID" value="NZ_BOSE01000003.1"/>
</dbReference>
<evidence type="ECO:0000256" key="5">
    <source>
        <dbReference type="ARBA" id="ARBA00023015"/>
    </source>
</evidence>
<dbReference type="PANTHER" id="PTHR30532">
    <property type="entry name" value="IRON III DICITRATE-BINDING PERIPLASMIC PROTEIN"/>
    <property type="match status" value="1"/>
</dbReference>
<dbReference type="FunFam" id="3.40.50.1980:FF:000003">
    <property type="entry name" value="Iron ABC transporter substrate-binding protein"/>
    <property type="match status" value="1"/>
</dbReference>
<keyword evidence="5" id="KW-0805">Transcription regulation</keyword>
<keyword evidence="14" id="KW-1185">Reference proteome</keyword>
<evidence type="ECO:0000313" key="14">
    <source>
        <dbReference type="Proteomes" id="UP000683139"/>
    </source>
</evidence>
<dbReference type="GO" id="GO:0043565">
    <property type="term" value="F:sequence-specific DNA binding"/>
    <property type="evidence" value="ECO:0007669"/>
    <property type="project" value="InterPro"/>
</dbReference>
<evidence type="ECO:0000256" key="1">
    <source>
        <dbReference type="ARBA" id="ARBA00004193"/>
    </source>
</evidence>
<reference evidence="13" key="1">
    <citation type="submission" date="2021-03" db="EMBL/GenBank/DDBJ databases">
        <title>Antimicrobial resistance genes in bacteria isolated from Japanese honey, and their potential for conferring macrolide and lincosamide resistance in the American foulbrood pathogen Paenibacillus larvae.</title>
        <authorList>
            <person name="Okamoto M."/>
            <person name="Kumagai M."/>
            <person name="Kanamori H."/>
            <person name="Takamatsu D."/>
        </authorList>
    </citation>
    <scope>NUCLEOTIDE SEQUENCE</scope>
    <source>
        <strain evidence="13">J40TS1</strain>
    </source>
</reference>
<dbReference type="GO" id="GO:0030288">
    <property type="term" value="C:outer membrane-bounded periplasmic space"/>
    <property type="evidence" value="ECO:0007669"/>
    <property type="project" value="TreeGrafter"/>
</dbReference>
<keyword evidence="4" id="KW-0732">Signal</keyword>
<feature type="region of interest" description="Disordered" evidence="10">
    <location>
        <begin position="358"/>
        <end position="381"/>
    </location>
</feature>
<gene>
    <name evidence="13" type="ORF">J40TS1_20200</name>
</gene>
<dbReference type="SUPFAM" id="SSF46689">
    <property type="entry name" value="Homeodomain-like"/>
    <property type="match status" value="2"/>
</dbReference>
<evidence type="ECO:0000259" key="12">
    <source>
        <dbReference type="PROSITE" id="PS50983"/>
    </source>
</evidence>
<dbReference type="Proteomes" id="UP000683139">
    <property type="component" value="Unassembled WGS sequence"/>
</dbReference>
<keyword evidence="7" id="KW-0564">Palmitate</keyword>
<feature type="domain" description="HTH araC/xylS-type" evidence="11">
    <location>
        <begin position="176"/>
        <end position="274"/>
    </location>
</feature>
<dbReference type="PROSITE" id="PS00041">
    <property type="entry name" value="HTH_ARAC_FAMILY_1"/>
    <property type="match status" value="1"/>
</dbReference>
<dbReference type="InterPro" id="IPR018062">
    <property type="entry name" value="HTH_AraC-typ_CS"/>
</dbReference>
<dbReference type="PANTHER" id="PTHR30532:SF21">
    <property type="entry name" value="SIDEROPHORE-BINDING LIPOPROTEIN YFIY-RELATED"/>
    <property type="match status" value="1"/>
</dbReference>
<dbReference type="Gene3D" id="3.40.50.1980">
    <property type="entry name" value="Nitrogenase molybdenum iron protein domain"/>
    <property type="match status" value="2"/>
</dbReference>
<evidence type="ECO:0000256" key="4">
    <source>
        <dbReference type="ARBA" id="ARBA00022729"/>
    </source>
</evidence>
<dbReference type="CDD" id="cd01146">
    <property type="entry name" value="FhuD"/>
    <property type="match status" value="1"/>
</dbReference>
<comment type="caution">
    <text evidence="13">The sequence shown here is derived from an EMBL/GenBank/DDBJ whole genome shotgun (WGS) entry which is preliminary data.</text>
</comment>
<sequence>MDADTRIRLWNHSHVQIIDVRHIVLSSRQQLNHYRLPSSALLYVVNGQAAIQWDELHMKAKANMLLHGGKGISISIHAEESFHYFLILYRAALPMLATRELHRLLEQENPFQEQFSFVCAHPALMQRKLLEMEAAWSSPHTRSRLLTRSLFYHIIHEVLWQLEEQKVEIAAPDPIYQAVRYIEQHYMESITLEHLAEQLQCSARMLLRKFKAAFQTTPIDYLISVRLEQAKKLLIESSLSIKDISHSVGYDDYYYFSRLFKKNTGLSPVKYRMLRENDRQMPYNPSLLSISSIAEKTVQRYVIKEIKNHSQYTKKGELSMYSKSRRSLAIMAICLVMLLSACGGGTTNSKANNGGNAATNSNAATTPSAAAGDSNAAEGNSADTRVVKHAMGEETIVGTPERVVILTNEGTEALLAVGVKPVGAVQSWVGDPWYEHIAESMEGVEVVGDELQPNIELIASLKPDLIIGNKVRQEKIYEQLKEIAPTVFSEDLAGDWKINFDLYMEALGKQEEGEQLMAEFDKRVAEASVKLADKLDTEVSIVRFTASQVRIYQKQTFSGVLLEQLGFARPAAQDKDAFIEVMSKETIPSMDGDVMFYFVSEEPGKTDAAKVVEEWMNDPLFKNLNVVKNNKVIQVDEGIWNTAGGYKAANLLLDEIIAYFEK</sequence>
<feature type="compositionally biased region" description="Low complexity" evidence="10">
    <location>
        <begin position="358"/>
        <end position="372"/>
    </location>
</feature>
<dbReference type="GO" id="GO:0003700">
    <property type="term" value="F:DNA-binding transcription factor activity"/>
    <property type="evidence" value="ECO:0007669"/>
    <property type="project" value="InterPro"/>
</dbReference>
<dbReference type="InterPro" id="IPR051313">
    <property type="entry name" value="Bact_iron-sidero_bind"/>
</dbReference>
<dbReference type="InterPro" id="IPR009057">
    <property type="entry name" value="Homeodomain-like_sf"/>
</dbReference>
<proteinExistence type="inferred from homology"/>
<keyword evidence="6" id="KW-0238">DNA-binding</keyword>
<dbReference type="PRINTS" id="PR00032">
    <property type="entry name" value="HTHARAC"/>
</dbReference>
<evidence type="ECO:0000259" key="11">
    <source>
        <dbReference type="PROSITE" id="PS01124"/>
    </source>
</evidence>
<dbReference type="PROSITE" id="PS01124">
    <property type="entry name" value="HTH_ARAC_FAMILY_2"/>
    <property type="match status" value="1"/>
</dbReference>
<dbReference type="SUPFAM" id="SSF53807">
    <property type="entry name" value="Helical backbone' metal receptor"/>
    <property type="match status" value="1"/>
</dbReference>
<evidence type="ECO:0000256" key="8">
    <source>
        <dbReference type="ARBA" id="ARBA00023163"/>
    </source>
</evidence>
<dbReference type="GO" id="GO:0005886">
    <property type="term" value="C:plasma membrane"/>
    <property type="evidence" value="ECO:0007669"/>
    <property type="project" value="UniProtKB-SubCell"/>
</dbReference>
<dbReference type="InterPro" id="IPR002491">
    <property type="entry name" value="ABC_transptr_periplasmic_BD"/>
</dbReference>
<evidence type="ECO:0000256" key="9">
    <source>
        <dbReference type="ARBA" id="ARBA00023288"/>
    </source>
</evidence>
<comment type="subcellular location">
    <subcellularLocation>
        <location evidence="1">Cell membrane</location>
        <topology evidence="1">Lipid-anchor</topology>
    </subcellularLocation>
</comment>
<dbReference type="InterPro" id="IPR020449">
    <property type="entry name" value="Tscrpt_reg_AraC-type_HTH"/>
</dbReference>
<keyword evidence="8" id="KW-0804">Transcription</keyword>
<dbReference type="EMBL" id="BOSE01000003">
    <property type="protein sequence ID" value="GIP16378.1"/>
    <property type="molecule type" value="Genomic_DNA"/>
</dbReference>
<dbReference type="Pfam" id="PF01497">
    <property type="entry name" value="Peripla_BP_2"/>
    <property type="match status" value="1"/>
</dbReference>
<evidence type="ECO:0000256" key="6">
    <source>
        <dbReference type="ARBA" id="ARBA00023125"/>
    </source>
</evidence>
<dbReference type="AlphaFoldDB" id="A0A919YM32"/>
<feature type="domain" description="Fe/B12 periplasmic-binding" evidence="12">
    <location>
        <begin position="402"/>
        <end position="662"/>
    </location>
</feature>
<protein>
    <recommendedName>
        <fullName evidence="15">ABC transporter substrate-binding protein</fullName>
    </recommendedName>
</protein>
<organism evidence="13 14">
    <name type="scientific">Paenibacillus montaniterrae</name>
    <dbReference type="NCBI Taxonomy" id="429341"/>
    <lineage>
        <taxon>Bacteria</taxon>
        <taxon>Bacillati</taxon>
        <taxon>Bacillota</taxon>
        <taxon>Bacilli</taxon>
        <taxon>Bacillales</taxon>
        <taxon>Paenibacillaceae</taxon>
        <taxon>Paenibacillus</taxon>
    </lineage>
</organism>
<evidence type="ECO:0000256" key="7">
    <source>
        <dbReference type="ARBA" id="ARBA00023139"/>
    </source>
</evidence>
<dbReference type="GO" id="GO:1901678">
    <property type="term" value="P:iron coordination entity transport"/>
    <property type="evidence" value="ECO:0007669"/>
    <property type="project" value="UniProtKB-ARBA"/>
</dbReference>
<evidence type="ECO:0000313" key="13">
    <source>
        <dbReference type="EMBL" id="GIP16378.1"/>
    </source>
</evidence>
<dbReference type="Pfam" id="PF12833">
    <property type="entry name" value="HTH_18"/>
    <property type="match status" value="1"/>
</dbReference>
<dbReference type="InterPro" id="IPR018060">
    <property type="entry name" value="HTH_AraC"/>
</dbReference>
<dbReference type="PROSITE" id="PS50983">
    <property type="entry name" value="FE_B12_PBP"/>
    <property type="match status" value="1"/>
</dbReference>
<evidence type="ECO:0000256" key="2">
    <source>
        <dbReference type="ARBA" id="ARBA00008814"/>
    </source>
</evidence>
<evidence type="ECO:0008006" key="15">
    <source>
        <dbReference type="Google" id="ProtNLM"/>
    </source>
</evidence>
<keyword evidence="9" id="KW-0449">Lipoprotein</keyword>
<keyword evidence="3" id="KW-0813">Transport</keyword>
<comment type="similarity">
    <text evidence="2">Belongs to the bacterial solute-binding protein 8 family.</text>
</comment>